<dbReference type="AlphaFoldDB" id="A0AAV9JP64"/>
<proteinExistence type="predicted"/>
<feature type="compositionally biased region" description="Low complexity" evidence="1">
    <location>
        <begin position="140"/>
        <end position="151"/>
    </location>
</feature>
<dbReference type="EMBL" id="JAVFHQ010000013">
    <property type="protein sequence ID" value="KAK4546815.1"/>
    <property type="molecule type" value="Genomic_DNA"/>
</dbReference>
<gene>
    <name evidence="2" type="ORF">LTR36_001547</name>
</gene>
<feature type="compositionally biased region" description="Polar residues" evidence="1">
    <location>
        <begin position="62"/>
        <end position="98"/>
    </location>
</feature>
<evidence type="ECO:0000313" key="3">
    <source>
        <dbReference type="Proteomes" id="UP001324427"/>
    </source>
</evidence>
<accession>A0AAV9JP64</accession>
<evidence type="ECO:0008006" key="4">
    <source>
        <dbReference type="Google" id="ProtNLM"/>
    </source>
</evidence>
<feature type="compositionally biased region" description="Low complexity" evidence="1">
    <location>
        <begin position="306"/>
        <end position="334"/>
    </location>
</feature>
<evidence type="ECO:0000256" key="1">
    <source>
        <dbReference type="SAM" id="MobiDB-lite"/>
    </source>
</evidence>
<feature type="compositionally biased region" description="Basic and acidic residues" evidence="1">
    <location>
        <begin position="350"/>
        <end position="372"/>
    </location>
</feature>
<feature type="region of interest" description="Disordered" evidence="1">
    <location>
        <begin position="216"/>
        <end position="420"/>
    </location>
</feature>
<reference evidence="2 3" key="1">
    <citation type="submission" date="2021-11" db="EMBL/GenBank/DDBJ databases">
        <title>Black yeast isolated from Biological Soil Crust.</title>
        <authorList>
            <person name="Kurbessoian T."/>
        </authorList>
    </citation>
    <scope>NUCLEOTIDE SEQUENCE [LARGE SCALE GENOMIC DNA]</scope>
    <source>
        <strain evidence="2 3">CCFEE 5522</strain>
    </source>
</reference>
<evidence type="ECO:0000313" key="2">
    <source>
        <dbReference type="EMBL" id="KAK4546815.1"/>
    </source>
</evidence>
<keyword evidence="3" id="KW-1185">Reference proteome</keyword>
<feature type="region of interest" description="Disordered" evidence="1">
    <location>
        <begin position="15"/>
        <end position="204"/>
    </location>
</feature>
<protein>
    <recommendedName>
        <fullName evidence="4">Basic proline-rich protein</fullName>
    </recommendedName>
</protein>
<dbReference type="Proteomes" id="UP001324427">
    <property type="component" value="Unassembled WGS sequence"/>
</dbReference>
<sequence length="435" mass="46816">MPPFAAAPPAMLQMNTRWAAPDDDELDSPVESICNMSLDDEAADGLPKPPPLQFKVARPQFDTRSSTDPSPTAPSQGYFTSPQQPPTSSGGRNRSPYSRSHLGSHSSGSSLLSAPVMTRAHSMPNPNISRPIETAPVTPYSPYSGSLSPGAPHSPMRSPRRVHSPFRQQQEEGYAPPRSPSFASGGPIESIQEDSELDITPRAAATLLPQPAALASFSRSASLRRRPASPLHSLANAPSPQLQHQQLPPTSYPVNIIDTTNSSSNTVTPTHHPSALSSASSSPALRPQTSSERFNEAYPSLHHYASTSSFSSSMPSSMPSTPTSMRSRSPSISSLDTIEDEPDMESEAIEQERVQRLKLAAERQERMERGEGAEGETDDGGCGVGVRRRSSLDVPRTGFGRGAGGGSSRDRERKRWSICGGERRGDLDLETIWED</sequence>
<feature type="compositionally biased region" description="Low complexity" evidence="1">
    <location>
        <begin position="259"/>
        <end position="285"/>
    </location>
</feature>
<comment type="caution">
    <text evidence="2">The sequence shown here is derived from an EMBL/GenBank/DDBJ whole genome shotgun (WGS) entry which is preliminary data.</text>
</comment>
<feature type="compositionally biased region" description="Acidic residues" evidence="1">
    <location>
        <begin position="337"/>
        <end position="349"/>
    </location>
</feature>
<feature type="compositionally biased region" description="Low complexity" evidence="1">
    <location>
        <begin position="100"/>
        <end position="113"/>
    </location>
</feature>
<organism evidence="2 3">
    <name type="scientific">Oleoguttula mirabilis</name>
    <dbReference type="NCBI Taxonomy" id="1507867"/>
    <lineage>
        <taxon>Eukaryota</taxon>
        <taxon>Fungi</taxon>
        <taxon>Dikarya</taxon>
        <taxon>Ascomycota</taxon>
        <taxon>Pezizomycotina</taxon>
        <taxon>Dothideomycetes</taxon>
        <taxon>Dothideomycetidae</taxon>
        <taxon>Mycosphaerellales</taxon>
        <taxon>Teratosphaeriaceae</taxon>
        <taxon>Oleoguttula</taxon>
    </lineage>
</organism>
<feature type="compositionally biased region" description="Basic and acidic residues" evidence="1">
    <location>
        <begin position="408"/>
        <end position="420"/>
    </location>
</feature>
<feature type="compositionally biased region" description="Low complexity" evidence="1">
    <location>
        <begin position="238"/>
        <end position="249"/>
    </location>
</feature>
<name>A0AAV9JP64_9PEZI</name>